<dbReference type="CDD" id="cd00190">
    <property type="entry name" value="Tryp_SPc"/>
    <property type="match status" value="1"/>
</dbReference>
<organism evidence="17">
    <name type="scientific">Ixodes ricinus</name>
    <name type="common">Common tick</name>
    <name type="synonym">Acarus ricinus</name>
    <dbReference type="NCBI Taxonomy" id="34613"/>
    <lineage>
        <taxon>Eukaryota</taxon>
        <taxon>Metazoa</taxon>
        <taxon>Ecdysozoa</taxon>
        <taxon>Arthropoda</taxon>
        <taxon>Chelicerata</taxon>
        <taxon>Arachnida</taxon>
        <taxon>Acari</taxon>
        <taxon>Parasitiformes</taxon>
        <taxon>Ixodida</taxon>
        <taxon>Ixodoidea</taxon>
        <taxon>Ixodidae</taxon>
        <taxon>Ixodinae</taxon>
        <taxon>Ixodes</taxon>
    </lineage>
</organism>
<keyword evidence="2" id="KW-0768">Sushi</keyword>
<dbReference type="PANTHER" id="PTHR24252:SF7">
    <property type="entry name" value="HYALIN"/>
    <property type="match status" value="1"/>
</dbReference>
<evidence type="ECO:0000256" key="6">
    <source>
        <dbReference type="ARBA" id="ARBA00022801"/>
    </source>
</evidence>
<dbReference type="InterPro" id="IPR009003">
    <property type="entry name" value="Peptidase_S1_PA"/>
</dbReference>
<keyword evidence="8 13" id="KW-0720">Serine protease</keyword>
<name>A0A6B0VFB9_IXORI</name>
<evidence type="ECO:0000256" key="12">
    <source>
        <dbReference type="ARBA" id="ARBA00066707"/>
    </source>
</evidence>
<keyword evidence="9" id="KW-0130">Cell adhesion</keyword>
<evidence type="ECO:0000313" key="17">
    <source>
        <dbReference type="EMBL" id="MXV00346.1"/>
    </source>
</evidence>
<dbReference type="EMBL" id="GIFC01018262">
    <property type="protein sequence ID" value="MXV00346.1"/>
    <property type="molecule type" value="Transcribed_RNA"/>
</dbReference>
<evidence type="ECO:0000256" key="14">
    <source>
        <dbReference type="SAM" id="MobiDB-lite"/>
    </source>
</evidence>
<keyword evidence="7" id="KW-0353">Hemolymph clotting</keyword>
<dbReference type="InterPro" id="IPR033116">
    <property type="entry name" value="TRYPSIN_SER"/>
</dbReference>
<evidence type="ECO:0000256" key="9">
    <source>
        <dbReference type="ARBA" id="ARBA00022889"/>
    </source>
</evidence>
<evidence type="ECO:0000259" key="16">
    <source>
        <dbReference type="PROSITE" id="PS50240"/>
    </source>
</evidence>
<dbReference type="SUPFAM" id="SSF50494">
    <property type="entry name" value="Trypsin-like serine proteases"/>
    <property type="match status" value="1"/>
</dbReference>
<evidence type="ECO:0000256" key="11">
    <source>
        <dbReference type="ARBA" id="ARBA00052079"/>
    </source>
</evidence>
<evidence type="ECO:0000256" key="10">
    <source>
        <dbReference type="ARBA" id="ARBA00023157"/>
    </source>
</evidence>
<dbReference type="GO" id="GO:0007155">
    <property type="term" value="P:cell adhesion"/>
    <property type="evidence" value="ECO:0007669"/>
    <property type="project" value="UniProtKB-KW"/>
</dbReference>
<dbReference type="Pfam" id="PF00089">
    <property type="entry name" value="Trypsin"/>
    <property type="match status" value="1"/>
</dbReference>
<dbReference type="GO" id="GO:0030246">
    <property type="term" value="F:carbohydrate binding"/>
    <property type="evidence" value="ECO:0007669"/>
    <property type="project" value="UniProtKB-KW"/>
</dbReference>
<feature type="region of interest" description="Disordered" evidence="14">
    <location>
        <begin position="109"/>
        <end position="238"/>
    </location>
</feature>
<feature type="compositionally biased region" description="Basic residues" evidence="14">
    <location>
        <begin position="633"/>
        <end position="647"/>
    </location>
</feature>
<dbReference type="PROSITE" id="PS00134">
    <property type="entry name" value="TRYPSIN_HIS"/>
    <property type="match status" value="1"/>
</dbReference>
<feature type="signal peptide" evidence="15">
    <location>
        <begin position="1"/>
        <end position="27"/>
    </location>
</feature>
<proteinExistence type="predicted"/>
<dbReference type="AlphaFoldDB" id="A0A6B0VFB9"/>
<dbReference type="GO" id="GO:0004252">
    <property type="term" value="F:serine-type endopeptidase activity"/>
    <property type="evidence" value="ECO:0007669"/>
    <property type="project" value="InterPro"/>
</dbReference>
<dbReference type="InterPro" id="IPR001254">
    <property type="entry name" value="Trypsin_dom"/>
</dbReference>
<dbReference type="PRINTS" id="PR00722">
    <property type="entry name" value="CHYMOTRYPSIN"/>
</dbReference>
<evidence type="ECO:0000256" key="2">
    <source>
        <dbReference type="ARBA" id="ARBA00022659"/>
    </source>
</evidence>
<keyword evidence="1" id="KW-0245">EGF-like domain</keyword>
<feature type="compositionally biased region" description="Polar residues" evidence="14">
    <location>
        <begin position="562"/>
        <end position="578"/>
    </location>
</feature>
<dbReference type="InterPro" id="IPR043504">
    <property type="entry name" value="Peptidase_S1_PA_chymotrypsin"/>
</dbReference>
<evidence type="ECO:0000256" key="7">
    <source>
        <dbReference type="ARBA" id="ARBA00022820"/>
    </source>
</evidence>
<feature type="compositionally biased region" description="Polar residues" evidence="14">
    <location>
        <begin position="201"/>
        <end position="216"/>
    </location>
</feature>
<accession>A0A6B0VFB9</accession>
<dbReference type="PROSITE" id="PS50240">
    <property type="entry name" value="TRYPSIN_DOM"/>
    <property type="match status" value="1"/>
</dbReference>
<dbReference type="PANTHER" id="PTHR24252">
    <property type="entry name" value="ACROSIN-RELATED"/>
    <property type="match status" value="1"/>
</dbReference>
<evidence type="ECO:0000256" key="5">
    <source>
        <dbReference type="ARBA" id="ARBA00022734"/>
    </source>
</evidence>
<feature type="region of interest" description="Disordered" evidence="14">
    <location>
        <begin position="513"/>
        <end position="647"/>
    </location>
</feature>
<feature type="domain" description="Peptidase S1" evidence="16">
    <location>
        <begin position="262"/>
        <end position="505"/>
    </location>
</feature>
<keyword evidence="3 13" id="KW-0645">Protease</keyword>
<evidence type="ECO:0000256" key="1">
    <source>
        <dbReference type="ARBA" id="ARBA00022536"/>
    </source>
</evidence>
<dbReference type="EC" id="3.4.21.84" evidence="12"/>
<evidence type="ECO:0000256" key="4">
    <source>
        <dbReference type="ARBA" id="ARBA00022729"/>
    </source>
</evidence>
<keyword evidence="6 13" id="KW-0378">Hydrolase</keyword>
<sequence length="647" mass="70866">MTATLNPAWRLTLRLLLVVVCVEICSCQKVAYTSNLEDDERDTKEINILRSFNHPDTDKELQERRWKKEKNRNRKFRPTSTFDASKHLKVKAPKIYGAPGKRQKAYTYDGEYGYPGKQPALPVPSPSDSVPKGTEQATANNPDSVGDVIEVREPTTTTSTRRSGGDVLSGDNIVVPEVVSGNGNGETENNNIDTASHDSQKPSQAPGNPKLGSTTDQKVEGPLQNIESGKPGSGPHDPLANVNVTEFIQQNCGKAHSRKRRIVGGTISSVTTYPWTVGIFTVGSSKPYCGAVLITPWFVLTAAHCTRGRTVVDLRVAYGLQTINERTLEERQEHVAVVMKIHQHKSFVDIVHGDDISMLQLKTPLLADGQLVPPICTPQLSQLDRSTVVNTMGVVAGWGRTTYNGESSSDLREVSLPIVSNQRCSEVFKDVVEITDGMICAGDITGKKDACQGDSGGPLMWYSSVFERWYVIGVVSFGVKCAEKGYYGTYTWVEKYLDWICKITDRLVCLQTTGGQKKQPTSKPQPGTKEQEPDGTTKNCTDAEEGATSTTASNKEPPPTVPESTPQQATTSNPSDSAEGQKKAKSPAKNPTETIPPTPQIVVPSLQRPESMPVKSNKYKKSPLQNGLSYGGYRKRRRRKKLSGRNE</sequence>
<reference evidence="17" key="1">
    <citation type="submission" date="2019-12" db="EMBL/GenBank/DDBJ databases">
        <title>An insight into the sialome of adult female Ixodes ricinus ticks feeding for 6 days.</title>
        <authorList>
            <person name="Perner J."/>
            <person name="Ribeiro J.M.C."/>
        </authorList>
    </citation>
    <scope>NUCLEOTIDE SEQUENCE</scope>
    <source>
        <strain evidence="17">Semi-engorged</strain>
        <tissue evidence="17">Salivary glands</tissue>
    </source>
</reference>
<feature type="compositionally biased region" description="Polar residues" evidence="14">
    <location>
        <begin position="513"/>
        <end position="525"/>
    </location>
</feature>
<keyword evidence="4 15" id="KW-0732">Signal</keyword>
<evidence type="ECO:0000256" key="8">
    <source>
        <dbReference type="ARBA" id="ARBA00022825"/>
    </source>
</evidence>
<dbReference type="GO" id="GO:0006508">
    <property type="term" value="P:proteolysis"/>
    <property type="evidence" value="ECO:0007669"/>
    <property type="project" value="UniProtKB-KW"/>
</dbReference>
<dbReference type="GO" id="GO:0042381">
    <property type="term" value="P:hemolymph coagulation"/>
    <property type="evidence" value="ECO:0007669"/>
    <property type="project" value="UniProtKB-KW"/>
</dbReference>
<dbReference type="SMART" id="SM00020">
    <property type="entry name" value="Tryp_SPc"/>
    <property type="match status" value="1"/>
</dbReference>
<keyword evidence="5" id="KW-0430">Lectin</keyword>
<dbReference type="InterPro" id="IPR001314">
    <property type="entry name" value="Peptidase_S1A"/>
</dbReference>
<evidence type="ECO:0000256" key="15">
    <source>
        <dbReference type="SAM" id="SignalP"/>
    </source>
</evidence>
<dbReference type="Gene3D" id="2.40.10.10">
    <property type="entry name" value="Trypsin-like serine proteases"/>
    <property type="match status" value="1"/>
</dbReference>
<protein>
    <recommendedName>
        <fullName evidence="12">limulus clotting factor C</fullName>
        <ecNumber evidence="12">3.4.21.84</ecNumber>
    </recommendedName>
</protein>
<feature type="chain" id="PRO_5025405166" description="limulus clotting factor C" evidence="15">
    <location>
        <begin position="28"/>
        <end position="647"/>
    </location>
</feature>
<dbReference type="FunFam" id="2.40.10.10:FF:000120">
    <property type="entry name" value="Putative serine protease"/>
    <property type="match status" value="1"/>
</dbReference>
<dbReference type="InterPro" id="IPR018114">
    <property type="entry name" value="TRYPSIN_HIS"/>
</dbReference>
<comment type="catalytic activity">
    <reaction evidence="11">
        <text>Selective cleavage of 103-Arg-|-Ser-104 and 124-Ile-|-Ile-125 bonds in Limulus clotting factor B to form activated factor B. Cleavage of -Pro-Arg-|-Xaa- bonds in synthetic substrates.</text>
        <dbReference type="EC" id="3.4.21.84"/>
    </reaction>
</comment>
<keyword evidence="10" id="KW-1015">Disulfide bond</keyword>
<evidence type="ECO:0000256" key="13">
    <source>
        <dbReference type="RuleBase" id="RU363034"/>
    </source>
</evidence>
<evidence type="ECO:0000256" key="3">
    <source>
        <dbReference type="ARBA" id="ARBA00022670"/>
    </source>
</evidence>
<dbReference type="PROSITE" id="PS00135">
    <property type="entry name" value="TRYPSIN_SER"/>
    <property type="match status" value="1"/>
</dbReference>